<dbReference type="SUPFAM" id="SSF56519">
    <property type="entry name" value="Penicillin binding protein dimerisation domain"/>
    <property type="match status" value="1"/>
</dbReference>
<protein>
    <submittedName>
        <fullName evidence="7">Penicillin-binding protein 4B</fullName>
    </submittedName>
</protein>
<comment type="similarity">
    <text evidence="2">Belongs to the transpeptidase family.</text>
</comment>
<accession>A0ABY4RJY3</accession>
<dbReference type="RefSeq" id="WP_249864662.1">
    <property type="nucleotide sequence ID" value="NZ_CP027059.1"/>
</dbReference>
<evidence type="ECO:0000259" key="6">
    <source>
        <dbReference type="Pfam" id="PF03717"/>
    </source>
</evidence>
<keyword evidence="4" id="KW-0812">Transmembrane</keyword>
<dbReference type="Proteomes" id="UP001057134">
    <property type="component" value="Chromosome"/>
</dbReference>
<dbReference type="InterPro" id="IPR001460">
    <property type="entry name" value="PCN-bd_Tpept"/>
</dbReference>
<reference evidence="7" key="1">
    <citation type="submission" date="2018-02" db="EMBL/GenBank/DDBJ databases">
        <authorList>
            <person name="Kim S.-K."/>
            <person name="Jung H.-I."/>
            <person name="Lee S.-W."/>
        </authorList>
    </citation>
    <scope>NUCLEOTIDE SEQUENCE</scope>
    <source>
        <strain evidence="7">SK3146</strain>
    </source>
</reference>
<proteinExistence type="inferred from homology"/>
<evidence type="ECO:0000256" key="4">
    <source>
        <dbReference type="SAM" id="Phobius"/>
    </source>
</evidence>
<evidence type="ECO:0000256" key="3">
    <source>
        <dbReference type="ARBA" id="ARBA00023136"/>
    </source>
</evidence>
<evidence type="ECO:0000313" key="7">
    <source>
        <dbReference type="EMBL" id="UQZ82532.1"/>
    </source>
</evidence>
<dbReference type="InterPro" id="IPR050515">
    <property type="entry name" value="Beta-lactam/transpept"/>
</dbReference>
<keyword evidence="8" id="KW-1185">Reference proteome</keyword>
<name>A0ABY4RJY3_9BACL</name>
<dbReference type="Gene3D" id="3.90.1310.10">
    <property type="entry name" value="Penicillin-binding protein 2a (Domain 2)"/>
    <property type="match status" value="1"/>
</dbReference>
<organism evidence="7 8">
    <name type="scientific">Paenibacillus konkukensis</name>
    <dbReference type="NCBI Taxonomy" id="2020716"/>
    <lineage>
        <taxon>Bacteria</taxon>
        <taxon>Bacillati</taxon>
        <taxon>Bacillota</taxon>
        <taxon>Bacilli</taxon>
        <taxon>Bacillales</taxon>
        <taxon>Paenibacillaceae</taxon>
        <taxon>Paenibacillus</taxon>
    </lineage>
</organism>
<dbReference type="PANTHER" id="PTHR30627">
    <property type="entry name" value="PEPTIDOGLYCAN D,D-TRANSPEPTIDASE"/>
    <property type="match status" value="1"/>
</dbReference>
<sequence>MANRSPLKKHRLFYILLLMTVLLIGLNVRLFWIQVAASRNFTDRSIDLVENSVIQREQGIVLDSGRGDFYDRNGVALTGSVKTVLTVFPVKEHFPENNLQLRQQIAQILHVSERQWQTFVESLKSPAVWTANGKPVQLTEAQIGQIEALGLPQLAVTRYKQRYDAEQLASQVIGFISQDPQRITRQFTDQIHKGELQLTSKIGGAGLEKTFEPWLQGLGPTSLSLFTDGLKRPLAGLAARTVFPDNSYYPLKVITTLDASIQRRVELVMDKLHIQEGAVVVMDAANADVIAMASRPEFHPEHVDLKQGSWSNKAVKGTAPGSIFKTVTAAAALEEGLVRPGETFDCRGELGKYGLSCWKQGGHGHITFEEGYAQSCNIVFAEIAERLDGVKLEEYAHKLGLDVRVGWSGRFMQEESFRQWDSEDKGQVYAGATPKQDGGVKAQTSIGQRDVLVTPLQAANMIVTLLSGGEVASPRIVKEIRFGNGRLMEELPAHRVEGLPASLSPGTSKTLLSWMEEVVDHGTGSGLQSAHWKVAGKSGTAQVRDKQGRDKVNQWFIGYGPAEMPRYAVAVLVQNATPDEKSISVPLFRQVMDVLAEQPAKGAND</sequence>
<dbReference type="Gene3D" id="3.40.710.10">
    <property type="entry name" value="DD-peptidase/beta-lactamase superfamily"/>
    <property type="match status" value="1"/>
</dbReference>
<dbReference type="PANTHER" id="PTHR30627:SF24">
    <property type="entry name" value="PENICILLIN-BINDING PROTEIN 4B"/>
    <property type="match status" value="1"/>
</dbReference>
<evidence type="ECO:0000259" key="5">
    <source>
        <dbReference type="Pfam" id="PF00905"/>
    </source>
</evidence>
<evidence type="ECO:0000313" key="8">
    <source>
        <dbReference type="Proteomes" id="UP001057134"/>
    </source>
</evidence>
<dbReference type="SUPFAM" id="SSF56601">
    <property type="entry name" value="beta-lactamase/transpeptidase-like"/>
    <property type="match status" value="1"/>
</dbReference>
<dbReference type="InterPro" id="IPR036138">
    <property type="entry name" value="PBP_dimer_sf"/>
</dbReference>
<gene>
    <name evidence="7" type="primary">pbpI</name>
    <name evidence="7" type="ORF">SK3146_01689</name>
</gene>
<evidence type="ECO:0000256" key="2">
    <source>
        <dbReference type="ARBA" id="ARBA00007171"/>
    </source>
</evidence>
<feature type="domain" description="Penicillin-binding protein transpeptidase" evidence="5">
    <location>
        <begin position="277"/>
        <end position="593"/>
    </location>
</feature>
<dbReference type="InterPro" id="IPR012338">
    <property type="entry name" value="Beta-lactam/transpept-like"/>
</dbReference>
<evidence type="ECO:0000256" key="1">
    <source>
        <dbReference type="ARBA" id="ARBA00004370"/>
    </source>
</evidence>
<keyword evidence="3 4" id="KW-0472">Membrane</keyword>
<dbReference type="InterPro" id="IPR005311">
    <property type="entry name" value="PBP_dimer"/>
</dbReference>
<dbReference type="Pfam" id="PF03717">
    <property type="entry name" value="PBP_dimer"/>
    <property type="match status" value="1"/>
</dbReference>
<feature type="transmembrane region" description="Helical" evidence="4">
    <location>
        <begin position="12"/>
        <end position="32"/>
    </location>
</feature>
<keyword evidence="4" id="KW-1133">Transmembrane helix</keyword>
<dbReference type="EMBL" id="CP027059">
    <property type="protein sequence ID" value="UQZ82532.1"/>
    <property type="molecule type" value="Genomic_DNA"/>
</dbReference>
<feature type="domain" description="Penicillin-binding protein dimerisation" evidence="6">
    <location>
        <begin position="64"/>
        <end position="217"/>
    </location>
</feature>
<dbReference type="Pfam" id="PF00905">
    <property type="entry name" value="Transpeptidase"/>
    <property type="match status" value="1"/>
</dbReference>
<reference evidence="7" key="2">
    <citation type="journal article" date="2021" name="J Anim Sci Technol">
        <title>Complete genome sequence of Paenibacillus konkukensis sp. nov. SK3146 as a potential probiotic strain.</title>
        <authorList>
            <person name="Jung H.I."/>
            <person name="Park S."/>
            <person name="Niu K.M."/>
            <person name="Lee S.W."/>
            <person name="Kothari D."/>
            <person name="Yi K.J."/>
            <person name="Kim S.K."/>
        </authorList>
    </citation>
    <scope>NUCLEOTIDE SEQUENCE</scope>
    <source>
        <strain evidence="7">SK3146</strain>
    </source>
</reference>
<comment type="subcellular location">
    <subcellularLocation>
        <location evidence="1">Membrane</location>
    </subcellularLocation>
</comment>